<feature type="non-terminal residue" evidence="4">
    <location>
        <position position="304"/>
    </location>
</feature>
<sequence>AMSRIKRRIHVSLLLLLLSEVVAIHDGAHGPRTEASSDEIMRRDGPRVSRHQPSESSLDEALVQGDGVAEQPYGPLGFGSLGYPSYGGFGSGGYSPPVSSAPKSPYMSSFSNVLGTPKVVSAAAKEDSKESKDKKDIDFNNIDYIGCIIPQWTDGDWICAEAADVPDLQIYDDAQHRTRKKLREGDVCTVQCPDPRYWQSAQPSSLVCKSGRWRDQVSRVNVKKIECETAARWFFLVGFLTFGLPLCCCCGAAGVVLRMKRKKKDPPPSEPAEEKAEPAAEGAQGAASAPAEGAPAEATGTATS</sequence>
<organism evidence="4 5">
    <name type="scientific">Symbiodinium pilosum</name>
    <name type="common">Dinoflagellate</name>
    <dbReference type="NCBI Taxonomy" id="2952"/>
    <lineage>
        <taxon>Eukaryota</taxon>
        <taxon>Sar</taxon>
        <taxon>Alveolata</taxon>
        <taxon>Dinophyceae</taxon>
        <taxon>Suessiales</taxon>
        <taxon>Symbiodiniaceae</taxon>
        <taxon>Symbiodinium</taxon>
    </lineage>
</organism>
<evidence type="ECO:0000256" key="2">
    <source>
        <dbReference type="SAM" id="Phobius"/>
    </source>
</evidence>
<keyword evidence="2" id="KW-0812">Transmembrane</keyword>
<feature type="region of interest" description="Disordered" evidence="1">
    <location>
        <begin position="261"/>
        <end position="304"/>
    </location>
</feature>
<comment type="caution">
    <text evidence="4">The sequence shown here is derived from an EMBL/GenBank/DDBJ whole genome shotgun (WGS) entry which is preliminary data.</text>
</comment>
<feature type="compositionally biased region" description="Low complexity" evidence="1">
    <location>
        <begin position="279"/>
        <end position="304"/>
    </location>
</feature>
<dbReference type="AlphaFoldDB" id="A0A812YEP2"/>
<feature type="chain" id="PRO_5032580868" evidence="3">
    <location>
        <begin position="24"/>
        <end position="304"/>
    </location>
</feature>
<evidence type="ECO:0000313" key="5">
    <source>
        <dbReference type="Proteomes" id="UP000649617"/>
    </source>
</evidence>
<keyword evidence="2" id="KW-0472">Membrane</keyword>
<protein>
    <submittedName>
        <fullName evidence="4">RAB6A protein</fullName>
    </submittedName>
</protein>
<dbReference type="EMBL" id="CAJNIZ010047706">
    <property type="protein sequence ID" value="CAE7774239.1"/>
    <property type="molecule type" value="Genomic_DNA"/>
</dbReference>
<evidence type="ECO:0000256" key="3">
    <source>
        <dbReference type="SAM" id="SignalP"/>
    </source>
</evidence>
<gene>
    <name evidence="4" type="primary">RAB6A</name>
    <name evidence="4" type="ORF">SPIL2461_LOCUS22881</name>
</gene>
<dbReference type="OrthoDB" id="438245at2759"/>
<dbReference type="Proteomes" id="UP000649617">
    <property type="component" value="Unassembled WGS sequence"/>
</dbReference>
<feature type="transmembrane region" description="Helical" evidence="2">
    <location>
        <begin position="233"/>
        <end position="257"/>
    </location>
</feature>
<name>A0A812YEP2_SYMPI</name>
<keyword evidence="3" id="KW-0732">Signal</keyword>
<evidence type="ECO:0000313" key="4">
    <source>
        <dbReference type="EMBL" id="CAE7774239.1"/>
    </source>
</evidence>
<accession>A0A812YEP2</accession>
<keyword evidence="2" id="KW-1133">Transmembrane helix</keyword>
<keyword evidence="5" id="KW-1185">Reference proteome</keyword>
<reference evidence="4" key="1">
    <citation type="submission" date="2021-02" db="EMBL/GenBank/DDBJ databases">
        <authorList>
            <person name="Dougan E. K."/>
            <person name="Rhodes N."/>
            <person name="Thang M."/>
            <person name="Chan C."/>
        </authorList>
    </citation>
    <scope>NUCLEOTIDE SEQUENCE</scope>
</reference>
<feature type="signal peptide" evidence="3">
    <location>
        <begin position="1"/>
        <end position="23"/>
    </location>
</feature>
<evidence type="ECO:0000256" key="1">
    <source>
        <dbReference type="SAM" id="MobiDB-lite"/>
    </source>
</evidence>
<feature type="region of interest" description="Disordered" evidence="1">
    <location>
        <begin position="28"/>
        <end position="58"/>
    </location>
</feature>
<proteinExistence type="predicted"/>